<proteinExistence type="predicted"/>
<name>A0A936Z8I4_9HYPH</name>
<protein>
    <recommendedName>
        <fullName evidence="3">Calcium-binding protein</fullName>
    </recommendedName>
</protein>
<evidence type="ECO:0000313" key="1">
    <source>
        <dbReference type="EMBL" id="MBL0405681.1"/>
    </source>
</evidence>
<comment type="caution">
    <text evidence="1">The sequence shown here is derived from an EMBL/GenBank/DDBJ whole genome shotgun (WGS) entry which is preliminary data.</text>
</comment>
<evidence type="ECO:0000313" key="2">
    <source>
        <dbReference type="Proteomes" id="UP000605848"/>
    </source>
</evidence>
<dbReference type="RefSeq" id="WP_202061930.1">
    <property type="nucleotide sequence ID" value="NZ_JAEQMY010000026.1"/>
</dbReference>
<keyword evidence="2" id="KW-1185">Reference proteome</keyword>
<dbReference type="PRINTS" id="PR00313">
    <property type="entry name" value="CABNDNGRPT"/>
</dbReference>
<dbReference type="SUPFAM" id="SSF51120">
    <property type="entry name" value="beta-Roll"/>
    <property type="match status" value="1"/>
</dbReference>
<dbReference type="PROSITE" id="PS00330">
    <property type="entry name" value="HEMOLYSIN_CALCIUM"/>
    <property type="match status" value="1"/>
</dbReference>
<sequence>MAATSPSETHAALVVSQSSYTGVSFEADFATISQLRTGSPPNPWECAWAVFGYTDNSHFYYVAFKPNGWELGKVDPAYPGGQRFLATGSDTTFAVGSKHTFQITQTGATITVAADGKVLTTFTDMERPYLSGKLGFYTEDAEVIFDTVKGSVTESFEAYPVQTFQDGALLGSTWETPFVGYGRAEIFEFSSTEPSTQIVFTGTMKADYLVGNELNNTIYGKEGSDNLNGAAGNDLIFGGTEADAMAGGYGRDIFAFNTVTEARGDKIVDWYADVIDLAKIDANSNAGGNNAFAFIGTRGFNGRGQLHYVQDPAKGETYIEGNVSGDLAPDFHIALTGLHMLFATNFVL</sequence>
<dbReference type="Pfam" id="PF00353">
    <property type="entry name" value="HemolysinCabind"/>
    <property type="match status" value="1"/>
</dbReference>
<dbReference type="EMBL" id="JAEQMY010000026">
    <property type="protein sequence ID" value="MBL0405681.1"/>
    <property type="molecule type" value="Genomic_DNA"/>
</dbReference>
<dbReference type="GO" id="GO:0005509">
    <property type="term" value="F:calcium ion binding"/>
    <property type="evidence" value="ECO:0007669"/>
    <property type="project" value="InterPro"/>
</dbReference>
<reference evidence="1" key="1">
    <citation type="submission" date="2021-01" db="EMBL/GenBank/DDBJ databases">
        <title>Microvirga sp.</title>
        <authorList>
            <person name="Kim M.K."/>
        </authorList>
    </citation>
    <scope>NUCLEOTIDE SEQUENCE</scope>
    <source>
        <strain evidence="1">5420S-16</strain>
    </source>
</reference>
<accession>A0A936Z8I4</accession>
<dbReference type="Proteomes" id="UP000605848">
    <property type="component" value="Unassembled WGS sequence"/>
</dbReference>
<dbReference type="Gene3D" id="2.60.120.560">
    <property type="entry name" value="Exo-inulinase, domain 1"/>
    <property type="match status" value="1"/>
</dbReference>
<dbReference type="Gene3D" id="2.150.10.10">
    <property type="entry name" value="Serralysin-like metalloprotease, C-terminal"/>
    <property type="match status" value="1"/>
</dbReference>
<dbReference type="AlphaFoldDB" id="A0A936Z8I4"/>
<organism evidence="1 2">
    <name type="scientific">Microvirga aerilata</name>
    <dbReference type="NCBI Taxonomy" id="670292"/>
    <lineage>
        <taxon>Bacteria</taxon>
        <taxon>Pseudomonadati</taxon>
        <taxon>Pseudomonadota</taxon>
        <taxon>Alphaproteobacteria</taxon>
        <taxon>Hyphomicrobiales</taxon>
        <taxon>Methylobacteriaceae</taxon>
        <taxon>Microvirga</taxon>
    </lineage>
</organism>
<evidence type="ECO:0008006" key="3">
    <source>
        <dbReference type="Google" id="ProtNLM"/>
    </source>
</evidence>
<dbReference type="InterPro" id="IPR018511">
    <property type="entry name" value="Hemolysin-typ_Ca-bd_CS"/>
</dbReference>
<gene>
    <name evidence="1" type="ORF">JKG68_17105</name>
</gene>
<dbReference type="InterPro" id="IPR011049">
    <property type="entry name" value="Serralysin-like_metalloprot_C"/>
</dbReference>
<dbReference type="InterPro" id="IPR001343">
    <property type="entry name" value="Hemolysn_Ca-bd"/>
</dbReference>